<dbReference type="Pfam" id="PF13149">
    <property type="entry name" value="Mfa_like_1"/>
    <property type="match status" value="1"/>
</dbReference>
<dbReference type="InterPro" id="IPR025049">
    <property type="entry name" value="Mfa-like_1"/>
</dbReference>
<keyword evidence="1" id="KW-0732">Signal</keyword>
<feature type="signal peptide" evidence="1">
    <location>
        <begin position="1"/>
        <end position="18"/>
    </location>
</feature>
<dbReference type="CDD" id="cd13121">
    <property type="entry name" value="BF2867_like_C"/>
    <property type="match status" value="1"/>
</dbReference>
<dbReference type="CDD" id="cd13120">
    <property type="entry name" value="BF2867_like_N"/>
    <property type="match status" value="1"/>
</dbReference>
<comment type="caution">
    <text evidence="2">The sequence shown here is derived from an EMBL/GenBank/DDBJ whole genome shotgun (WGS) entry which is preliminary data.</text>
</comment>
<dbReference type="InterPro" id="IPR032675">
    <property type="entry name" value="LRR_dom_sf"/>
</dbReference>
<proteinExistence type="predicted"/>
<dbReference type="EMBL" id="RAZM01000004">
    <property type="protein sequence ID" value="RLT81485.1"/>
    <property type="molecule type" value="Genomic_DNA"/>
</dbReference>
<evidence type="ECO:0000313" key="2">
    <source>
        <dbReference type="EMBL" id="RLT81485.1"/>
    </source>
</evidence>
<dbReference type="SUPFAM" id="SSF52058">
    <property type="entry name" value="L domain-like"/>
    <property type="match status" value="2"/>
</dbReference>
<dbReference type="Proteomes" id="UP000267159">
    <property type="component" value="Unassembled WGS sequence"/>
</dbReference>
<accession>A0A3L8ABE9</accession>
<name>A0A3L8ABE9_9BACE</name>
<dbReference type="PANTHER" id="PTHR45661:SF3">
    <property type="entry name" value="IG-LIKE DOMAIN-CONTAINING PROTEIN"/>
    <property type="match status" value="1"/>
</dbReference>
<dbReference type="PANTHER" id="PTHR45661">
    <property type="entry name" value="SURFACE ANTIGEN"/>
    <property type="match status" value="1"/>
</dbReference>
<dbReference type="Gene3D" id="2.60.40.2630">
    <property type="match status" value="1"/>
</dbReference>
<protein>
    <recommendedName>
        <fullName evidence="6">Leucine-rich repeat domain-containing protein</fullName>
    </recommendedName>
</protein>
<dbReference type="PROSITE" id="PS51257">
    <property type="entry name" value="PROKAR_LIPOPROTEIN"/>
    <property type="match status" value="1"/>
</dbReference>
<dbReference type="AlphaFoldDB" id="A0A3L8ABE9"/>
<dbReference type="Proteomes" id="UP000305751">
    <property type="component" value="Unassembled WGS sequence"/>
</dbReference>
<dbReference type="SMART" id="SM00367">
    <property type="entry name" value="LRR_CC"/>
    <property type="match status" value="6"/>
</dbReference>
<gene>
    <name evidence="2" type="ORF">D7Y07_02455</name>
    <name evidence="3" type="ORF">E5356_13995</name>
</gene>
<sequence length="1040" mass="112790">MKKKHYLYILPAAMLAFAACNQEQDYGEKANGSVAVRIKAGIEDFQKQTRSFPTGDVTAQALFSTGDQLYVSDGEAHAIYSYNGISGEWSPIQTDNYLIWKEAETTYNAFYPGNSTTASLTSFSVPHIQHDEPSIALADYMTGQTTYPSKPADETLQLAMQRHMARIVIRIAAFNDFGKTQPYVDTLSISSGYEQLVIDGTPSGNPVGIAPLKGGTFNGGIGCTYTALVVPGAARADNDFITLRIRHGEEETEMKAAGIPACEAGKSYTYTLTVKKNLLQIDDVTVEEWTDATIPGGEALPSTPQPMYTIVLEEPGTLTAVMLDNAISEEGQLAIAGAMNTTHDLTLLRDWAYNIQDRGHHVLKTLDLSGVTGWTCLPSNAFFNHSALTSYENHMIRKVILPASVTEIGEKAFYRASALSEINLENVTKIEQDAFHDCSSLVELNLKNVTSLGNGVFQGCKSLMQVELGEVNEIPDYCFDACSSLTNIKLDHVTRIGYGAFKGCRSLNNIRTDNIISIGEHGFSGCSALNNINLEKVETLGNDAFISCSSLTEANLPNVKTIGSEVFNQCESLKKVVLSETITAIPYRTFGDCNALTDINLNSITEIGERAFYRCKALSDVNLEKAASIGNNAFEDNTSLQNIHLSNATTIGESAFSGCQSLKQVSLGENLTTLSPLCFRDCESLTSVDLKNATTLLYGAFMGCKQLADIHLDNVTEMQHSVFSHCQSLTSVHIKNLPAIESSAFALCTSLTDVTLGETVTTIKSDAFNGCSALASIDLKNVTALEDKAFWNCTQLVNIDLSKVESIGSNAMYATALQSANLESLLTFGANAFQSCKALTHVTLSEQLSEIPREAFRDCTSLSEINLGHITSVDYQGFYDCASLSMPDLSNIVSLESNAFRGCSSIGKIRVPKLQIMKSSVFSNCGTVTETDFSAVKEIEQSALAYTTFDALDFPNCTKLGSTILLSSTLNSLRFTTNQNITLTSTNALVFDHPESTILYLHESKRPGGNGSPLATGPNVWAGNTWKEIHYVNDNGEEVK</sequence>
<dbReference type="InterPro" id="IPR006553">
    <property type="entry name" value="Leu-rich_rpt_Cys-con_subtyp"/>
</dbReference>
<dbReference type="Gene3D" id="3.80.10.10">
    <property type="entry name" value="Ribonuclease Inhibitor"/>
    <property type="match status" value="6"/>
</dbReference>
<dbReference type="Gene3D" id="2.60.40.2620">
    <property type="entry name" value="Fimbrillin-like"/>
    <property type="match status" value="1"/>
</dbReference>
<evidence type="ECO:0000313" key="5">
    <source>
        <dbReference type="Proteomes" id="UP000305751"/>
    </source>
</evidence>
<dbReference type="InterPro" id="IPR053139">
    <property type="entry name" value="Surface_bspA-like"/>
</dbReference>
<evidence type="ECO:0000256" key="1">
    <source>
        <dbReference type="SAM" id="SignalP"/>
    </source>
</evidence>
<dbReference type="InterPro" id="IPR026906">
    <property type="entry name" value="LRR_5"/>
</dbReference>
<dbReference type="Pfam" id="PF13306">
    <property type="entry name" value="LRR_5"/>
    <property type="match status" value="4"/>
</dbReference>
<dbReference type="EMBL" id="SRZA01000048">
    <property type="protein sequence ID" value="TGY01089.1"/>
    <property type="molecule type" value="Genomic_DNA"/>
</dbReference>
<organism evidence="2 4">
    <name type="scientific">Bacteroides acidifaciens</name>
    <dbReference type="NCBI Taxonomy" id="85831"/>
    <lineage>
        <taxon>Bacteria</taxon>
        <taxon>Pseudomonadati</taxon>
        <taxon>Bacteroidota</taxon>
        <taxon>Bacteroidia</taxon>
        <taxon>Bacteroidales</taxon>
        <taxon>Bacteroidaceae</taxon>
        <taxon>Bacteroides</taxon>
    </lineage>
</organism>
<reference evidence="3 5" key="2">
    <citation type="submission" date="2019-04" db="EMBL/GenBank/DDBJ databases">
        <title>Microbes associate with the intestines of laboratory mice.</title>
        <authorList>
            <person name="Navarre W."/>
            <person name="Wong E."/>
            <person name="Huang K."/>
            <person name="Tropini C."/>
            <person name="Ng K."/>
            <person name="Yu B."/>
        </authorList>
    </citation>
    <scope>NUCLEOTIDE SEQUENCE [LARGE SCALE GENOMIC DNA]</scope>
    <source>
        <strain evidence="3 5">NM70_E10</strain>
    </source>
</reference>
<dbReference type="Gene3D" id="3.40.50.12480">
    <property type="match status" value="1"/>
</dbReference>
<feature type="chain" id="PRO_5044594581" description="Leucine-rich repeat domain-containing protein" evidence="1">
    <location>
        <begin position="19"/>
        <end position="1040"/>
    </location>
</feature>
<dbReference type="RefSeq" id="WP_121765147.1">
    <property type="nucleotide sequence ID" value="NZ_CAJTBC010000004.1"/>
</dbReference>
<reference evidence="2 4" key="1">
    <citation type="submission" date="2018-09" db="EMBL/GenBank/DDBJ databases">
        <title>Murine metabolic-syndrome-specific gut microbial biobank.</title>
        <authorList>
            <person name="Liu C."/>
        </authorList>
    </citation>
    <scope>NUCLEOTIDE SEQUENCE [LARGE SCALE GENOMIC DNA]</scope>
    <source>
        <strain evidence="2 4">0.1X-D8-26</strain>
    </source>
</reference>
<evidence type="ECO:0000313" key="4">
    <source>
        <dbReference type="Proteomes" id="UP000267159"/>
    </source>
</evidence>
<dbReference type="InterPro" id="IPR042278">
    <property type="entry name" value="Mfa-like_1_N"/>
</dbReference>
<evidence type="ECO:0000313" key="3">
    <source>
        <dbReference type="EMBL" id="TGY01089.1"/>
    </source>
</evidence>
<evidence type="ECO:0008006" key="6">
    <source>
        <dbReference type="Google" id="ProtNLM"/>
    </source>
</evidence>
<keyword evidence="5" id="KW-1185">Reference proteome</keyword>